<dbReference type="AlphaFoldDB" id="A0A382WGG8"/>
<reference evidence="1" key="1">
    <citation type="submission" date="2018-05" db="EMBL/GenBank/DDBJ databases">
        <authorList>
            <person name="Lanie J.A."/>
            <person name="Ng W.-L."/>
            <person name="Kazmierczak K.M."/>
            <person name="Andrzejewski T.M."/>
            <person name="Davidsen T.M."/>
            <person name="Wayne K.J."/>
            <person name="Tettelin H."/>
            <person name="Glass J.I."/>
            <person name="Rusch D."/>
            <person name="Podicherti R."/>
            <person name="Tsui H.-C.T."/>
            <person name="Winkler M.E."/>
        </authorList>
    </citation>
    <scope>NUCLEOTIDE SEQUENCE</scope>
</reference>
<protein>
    <submittedName>
        <fullName evidence="1">Uncharacterized protein</fullName>
    </submittedName>
</protein>
<dbReference type="EMBL" id="UINC01159374">
    <property type="protein sequence ID" value="SVD57425.1"/>
    <property type="molecule type" value="Genomic_DNA"/>
</dbReference>
<proteinExistence type="predicted"/>
<sequence length="207" mass="24794">MTKKPETLKEDDLRTKLIEEGELSHEAIEKFLILDKEITRCYAFADAALPIDIFKPHKSKIKHLADAAEYFTNSVDKYHEGAKDDVIYELWDWFEDYYFKDFSKSYNYLGSWEYNIGYYTGAVEYKYAHKFSELPFEYVCKSFNLNEDPFASNPLAEFFGPFDNYFYERGVNVDFDWDRMRHYYDTISGKNDIDLSDEYQLDMLKQY</sequence>
<accession>A0A382WGG8</accession>
<gene>
    <name evidence="1" type="ORF">METZ01_LOCUS410279</name>
</gene>
<name>A0A382WGG8_9ZZZZ</name>
<feature type="non-terminal residue" evidence="1">
    <location>
        <position position="1"/>
    </location>
</feature>
<organism evidence="1">
    <name type="scientific">marine metagenome</name>
    <dbReference type="NCBI Taxonomy" id="408172"/>
    <lineage>
        <taxon>unclassified sequences</taxon>
        <taxon>metagenomes</taxon>
        <taxon>ecological metagenomes</taxon>
    </lineage>
</organism>
<feature type="non-terminal residue" evidence="1">
    <location>
        <position position="207"/>
    </location>
</feature>
<evidence type="ECO:0000313" key="1">
    <source>
        <dbReference type="EMBL" id="SVD57425.1"/>
    </source>
</evidence>